<dbReference type="PANTHER" id="PTHR11808">
    <property type="entry name" value="TRANS-SULFURATION ENZYME FAMILY MEMBER"/>
    <property type="match status" value="1"/>
</dbReference>
<evidence type="ECO:0000313" key="6">
    <source>
        <dbReference type="Proteomes" id="UP001501509"/>
    </source>
</evidence>
<dbReference type="PROSITE" id="PS00868">
    <property type="entry name" value="CYS_MET_METAB_PP"/>
    <property type="match status" value="1"/>
</dbReference>
<comment type="cofactor">
    <cofactor evidence="1 4">
        <name>pyridoxal 5'-phosphate</name>
        <dbReference type="ChEBI" id="CHEBI:597326"/>
    </cofactor>
</comment>
<dbReference type="InterPro" id="IPR054542">
    <property type="entry name" value="Cys_met_metab_PP"/>
</dbReference>
<keyword evidence="3 4" id="KW-0663">Pyridoxal phosphate</keyword>
<dbReference type="PIRSF" id="PIRSF001434">
    <property type="entry name" value="CGS"/>
    <property type="match status" value="1"/>
</dbReference>
<dbReference type="EMBL" id="BAAATD010000005">
    <property type="protein sequence ID" value="GAA2604546.1"/>
    <property type="molecule type" value="Genomic_DNA"/>
</dbReference>
<gene>
    <name evidence="5" type="ORF">GCM10010411_43390</name>
</gene>
<protein>
    <submittedName>
        <fullName evidence="5">Cystathionine gamma-synthase</fullName>
    </submittedName>
</protein>
<dbReference type="SUPFAM" id="SSF53383">
    <property type="entry name" value="PLP-dependent transferases"/>
    <property type="match status" value="1"/>
</dbReference>
<comment type="caution">
    <text evidence="5">The sequence shown here is derived from an EMBL/GenBank/DDBJ whole genome shotgun (WGS) entry which is preliminary data.</text>
</comment>
<evidence type="ECO:0000256" key="2">
    <source>
        <dbReference type="ARBA" id="ARBA00009077"/>
    </source>
</evidence>
<dbReference type="InterPro" id="IPR015424">
    <property type="entry name" value="PyrdxlP-dep_Trfase"/>
</dbReference>
<dbReference type="Proteomes" id="UP001501509">
    <property type="component" value="Unassembled WGS sequence"/>
</dbReference>
<dbReference type="CDD" id="cd00614">
    <property type="entry name" value="CGS_like"/>
    <property type="match status" value="1"/>
</dbReference>
<dbReference type="Pfam" id="PF01053">
    <property type="entry name" value="Cys_Met_Meta_PP"/>
    <property type="match status" value="1"/>
</dbReference>
<evidence type="ECO:0000256" key="1">
    <source>
        <dbReference type="ARBA" id="ARBA00001933"/>
    </source>
</evidence>
<evidence type="ECO:0000313" key="5">
    <source>
        <dbReference type="EMBL" id="GAA2604546.1"/>
    </source>
</evidence>
<evidence type="ECO:0000256" key="4">
    <source>
        <dbReference type="RuleBase" id="RU362118"/>
    </source>
</evidence>
<dbReference type="Gene3D" id="3.90.1150.10">
    <property type="entry name" value="Aspartate Aminotransferase, domain 1"/>
    <property type="match status" value="1"/>
</dbReference>
<dbReference type="InterPro" id="IPR015422">
    <property type="entry name" value="PyrdxlP-dep_Trfase_small"/>
</dbReference>
<comment type="similarity">
    <text evidence="2 4">Belongs to the trans-sulfuration enzymes family.</text>
</comment>
<evidence type="ECO:0000256" key="3">
    <source>
        <dbReference type="ARBA" id="ARBA00022898"/>
    </source>
</evidence>
<name>A0ABP6C6H6_9ACTN</name>
<dbReference type="PANTHER" id="PTHR11808:SF15">
    <property type="entry name" value="CYSTATHIONINE GAMMA-LYASE"/>
    <property type="match status" value="1"/>
</dbReference>
<dbReference type="InterPro" id="IPR000277">
    <property type="entry name" value="Cys/Met-Metab_PyrdxlP-dep_enz"/>
</dbReference>
<organism evidence="5 6">
    <name type="scientific">Actinomadura fulvescens</name>
    <dbReference type="NCBI Taxonomy" id="46160"/>
    <lineage>
        <taxon>Bacteria</taxon>
        <taxon>Bacillati</taxon>
        <taxon>Actinomycetota</taxon>
        <taxon>Actinomycetes</taxon>
        <taxon>Streptosporangiales</taxon>
        <taxon>Thermomonosporaceae</taxon>
        <taxon>Actinomadura</taxon>
    </lineage>
</organism>
<dbReference type="Gene3D" id="3.40.640.10">
    <property type="entry name" value="Type I PLP-dependent aspartate aminotransferase-like (Major domain)"/>
    <property type="match status" value="1"/>
</dbReference>
<keyword evidence="6" id="KW-1185">Reference proteome</keyword>
<reference evidence="6" key="1">
    <citation type="journal article" date="2019" name="Int. J. Syst. Evol. Microbiol.">
        <title>The Global Catalogue of Microorganisms (GCM) 10K type strain sequencing project: providing services to taxonomists for standard genome sequencing and annotation.</title>
        <authorList>
            <consortium name="The Broad Institute Genomics Platform"/>
            <consortium name="The Broad Institute Genome Sequencing Center for Infectious Disease"/>
            <person name="Wu L."/>
            <person name="Ma J."/>
        </authorList>
    </citation>
    <scope>NUCLEOTIDE SEQUENCE [LARGE SCALE GENOMIC DNA]</scope>
    <source>
        <strain evidence="6">JCM 6833</strain>
    </source>
</reference>
<proteinExistence type="inferred from homology"/>
<sequence>MGSLVLMDNDVHHGFETLAIHAGQEADPTTGAVVPPIYQVSTYKQDGVGGLRGGYEYSRSANPTRTALETCLAEIEGGVRGLAFASGLAAEDALLRTVLKPGDHVVIPNDAYGGTYRLFAKVAEPWGVTFDPVPLNDVAALRAAIRPETKLVWIETPTNPLLGIADIAALASVAHDAGALLAVDNTFASPYLQQPLALGADVVVHSTTKYIGGHSDVVGGALIVADPGLGERLTFHQNAMGAVAGPFDAWLTLRGIKTLAVRMDRHCANAEAVAGMLSRHPAVTEVLYPGLPGHPGHDTAAKQMKAFGGMVSFRMASEEAAVRVCERTKLFTLGESLGGVESLIEHPGRMTHASAVGSPLEVPGDLVRLSVGIENVDDLLRDLDRALA</sequence>
<accession>A0ABP6C6H6</accession>
<dbReference type="NCBIfam" id="NF005871">
    <property type="entry name" value="PRK07811.1"/>
    <property type="match status" value="1"/>
</dbReference>
<dbReference type="InterPro" id="IPR015421">
    <property type="entry name" value="PyrdxlP-dep_Trfase_major"/>
</dbReference>